<reference evidence="3 4" key="1">
    <citation type="journal article" date="2018" name="Nat. Biotechnol.">
        <title>A standardized bacterial taxonomy based on genome phylogeny substantially revises the tree of life.</title>
        <authorList>
            <person name="Parks D.H."/>
            <person name="Chuvochina M."/>
            <person name="Waite D.W."/>
            <person name="Rinke C."/>
            <person name="Skarshewski A."/>
            <person name="Chaumeil P.A."/>
            <person name="Hugenholtz P."/>
        </authorList>
    </citation>
    <scope>NUCLEOTIDE SEQUENCE [LARGE SCALE GENOMIC DNA]</scope>
    <source>
        <strain evidence="3">UBA9380</strain>
    </source>
</reference>
<dbReference type="EMBL" id="DNNA01000293">
    <property type="protein sequence ID" value="HBC36260.1"/>
    <property type="molecule type" value="Genomic_DNA"/>
</dbReference>
<gene>
    <name evidence="3" type="ORF">DC045_18540</name>
</gene>
<dbReference type="InterPro" id="IPR026902">
    <property type="entry name" value="RnfC_N"/>
</dbReference>
<sequence>MTQLWDFSGGIHPPEHKDISTARPIRDAGMPAQLVLPLQQHIGDPAEAIVEVGERVLKGQKIADVKTGMGVPVHAP</sequence>
<protein>
    <submittedName>
        <fullName evidence="3">Electron transport complex subunit RsxC</fullName>
    </submittedName>
</protein>
<dbReference type="GO" id="GO:0009055">
    <property type="term" value="F:electron transfer activity"/>
    <property type="evidence" value="ECO:0007669"/>
    <property type="project" value="InterPro"/>
</dbReference>
<name>A0A352IXS7_9GAMM</name>
<feature type="domain" description="RnfC Barrel sandwich hybrid" evidence="2">
    <location>
        <begin position="5"/>
        <end position="76"/>
    </location>
</feature>
<feature type="non-terminal residue" evidence="3">
    <location>
        <position position="76"/>
    </location>
</feature>
<feature type="region of interest" description="Disordered" evidence="1">
    <location>
        <begin position="1"/>
        <end position="21"/>
    </location>
</feature>
<dbReference type="AlphaFoldDB" id="A0A352IXS7"/>
<accession>A0A352IXS7</accession>
<organism evidence="3 4">
    <name type="scientific">Marinobacter adhaerens</name>
    <dbReference type="NCBI Taxonomy" id="1033846"/>
    <lineage>
        <taxon>Bacteria</taxon>
        <taxon>Pseudomonadati</taxon>
        <taxon>Pseudomonadota</taxon>
        <taxon>Gammaproteobacteria</taxon>
        <taxon>Pseudomonadales</taxon>
        <taxon>Marinobacteraceae</taxon>
        <taxon>Marinobacter</taxon>
    </lineage>
</organism>
<dbReference type="GO" id="GO:0016020">
    <property type="term" value="C:membrane"/>
    <property type="evidence" value="ECO:0007669"/>
    <property type="project" value="InterPro"/>
</dbReference>
<dbReference type="GO" id="GO:0051539">
    <property type="term" value="F:4 iron, 4 sulfur cluster binding"/>
    <property type="evidence" value="ECO:0007669"/>
    <property type="project" value="InterPro"/>
</dbReference>
<dbReference type="InterPro" id="IPR010208">
    <property type="entry name" value="Ion_transpt_RnfC/RsxC"/>
</dbReference>
<evidence type="ECO:0000313" key="3">
    <source>
        <dbReference type="EMBL" id="HBC36260.1"/>
    </source>
</evidence>
<evidence type="ECO:0000259" key="2">
    <source>
        <dbReference type="Pfam" id="PF13375"/>
    </source>
</evidence>
<evidence type="ECO:0000313" key="4">
    <source>
        <dbReference type="Proteomes" id="UP000263489"/>
    </source>
</evidence>
<comment type="caution">
    <text evidence="3">The sequence shown here is derived from an EMBL/GenBank/DDBJ whole genome shotgun (WGS) entry which is preliminary data.</text>
</comment>
<dbReference type="PANTHER" id="PTHR43034:SF2">
    <property type="entry name" value="ION-TRANSLOCATING OXIDOREDUCTASE COMPLEX SUBUNIT C"/>
    <property type="match status" value="1"/>
</dbReference>
<evidence type="ECO:0000256" key="1">
    <source>
        <dbReference type="SAM" id="MobiDB-lite"/>
    </source>
</evidence>
<proteinExistence type="predicted"/>
<dbReference type="Pfam" id="PF13375">
    <property type="entry name" value="RnfC_N"/>
    <property type="match status" value="1"/>
</dbReference>
<dbReference type="PANTHER" id="PTHR43034">
    <property type="entry name" value="ION-TRANSLOCATING OXIDOREDUCTASE COMPLEX SUBUNIT C"/>
    <property type="match status" value="1"/>
</dbReference>
<dbReference type="Proteomes" id="UP000263489">
    <property type="component" value="Unassembled WGS sequence"/>
</dbReference>